<evidence type="ECO:0000313" key="1">
    <source>
        <dbReference type="EMBL" id="PKB95788.1"/>
    </source>
</evidence>
<protein>
    <submittedName>
        <fullName evidence="1">Uncharacterized protein</fullName>
    </submittedName>
</protein>
<organism evidence="1 2">
    <name type="scientific">Rhizophagus irregularis</name>
    <dbReference type="NCBI Taxonomy" id="588596"/>
    <lineage>
        <taxon>Eukaryota</taxon>
        <taxon>Fungi</taxon>
        <taxon>Fungi incertae sedis</taxon>
        <taxon>Mucoromycota</taxon>
        <taxon>Glomeromycotina</taxon>
        <taxon>Glomeromycetes</taxon>
        <taxon>Glomerales</taxon>
        <taxon>Glomeraceae</taxon>
        <taxon>Rhizophagus</taxon>
    </lineage>
</organism>
<dbReference type="AlphaFoldDB" id="A0A2N0NMI6"/>
<dbReference type="Proteomes" id="UP000232722">
    <property type="component" value="Unassembled WGS sequence"/>
</dbReference>
<reference evidence="1 2" key="1">
    <citation type="submission" date="2016-04" db="EMBL/GenBank/DDBJ databases">
        <title>Genome analyses suggest a sexual origin of heterokaryosis in a supposedly ancient asexual fungus.</title>
        <authorList>
            <person name="Ropars J."/>
            <person name="Sedzielewska K."/>
            <person name="Noel J."/>
            <person name="Charron P."/>
            <person name="Farinelli L."/>
            <person name="Marton T."/>
            <person name="Kruger M."/>
            <person name="Pelin A."/>
            <person name="Brachmann A."/>
            <person name="Corradi N."/>
        </authorList>
    </citation>
    <scope>NUCLEOTIDE SEQUENCE [LARGE SCALE GENOMIC DNA]</scope>
    <source>
        <strain evidence="1 2">A5</strain>
    </source>
</reference>
<name>A0A2N0NMI6_9GLOM</name>
<proteinExistence type="predicted"/>
<reference evidence="1 2" key="2">
    <citation type="submission" date="2017-09" db="EMBL/GenBank/DDBJ databases">
        <title>Extensive intraspecific genome diversity in a model arbuscular mycorrhizal fungus.</title>
        <authorList>
            <person name="Chen E.C."/>
            <person name="Morin E."/>
            <person name="Beaudet D."/>
            <person name="Noel J."/>
            <person name="Ndikumana S."/>
            <person name="Charron P."/>
            <person name="St-Onge C."/>
            <person name="Giorgi J."/>
            <person name="Grigoriev I.V."/>
            <person name="Roux C."/>
            <person name="Martin F.M."/>
            <person name="Corradi N."/>
        </authorList>
    </citation>
    <scope>NUCLEOTIDE SEQUENCE [LARGE SCALE GENOMIC DNA]</scope>
    <source>
        <strain evidence="1 2">A5</strain>
    </source>
</reference>
<sequence length="103" mass="12207">VVKNVDEKSIEQFWVEIKHDHNNKYLTNQNMRSTTVILVPELHTIEGGSRVMQLTKKYKAKELINFSRKEDLELDKEDFGIVCKQRVNGCDFFKTNIEEFLSW</sequence>
<accession>A0A2N0NMI6</accession>
<evidence type="ECO:0000313" key="2">
    <source>
        <dbReference type="Proteomes" id="UP000232722"/>
    </source>
</evidence>
<feature type="non-terminal residue" evidence="1">
    <location>
        <position position="1"/>
    </location>
</feature>
<comment type="caution">
    <text evidence="1">The sequence shown here is derived from an EMBL/GenBank/DDBJ whole genome shotgun (WGS) entry which is preliminary data.</text>
</comment>
<gene>
    <name evidence="1" type="ORF">RhiirA5_473615</name>
</gene>
<dbReference type="EMBL" id="LLXJ01004450">
    <property type="protein sequence ID" value="PKB95788.1"/>
    <property type="molecule type" value="Genomic_DNA"/>
</dbReference>